<reference evidence="14" key="1">
    <citation type="submission" date="2021-02" db="EMBL/GenBank/DDBJ databases">
        <authorList>
            <person name="Nowell W R."/>
        </authorList>
    </citation>
    <scope>NUCLEOTIDE SEQUENCE</scope>
    <source>
        <strain evidence="14">Ploen Becks lab</strain>
    </source>
</reference>
<gene>
    <name evidence="14" type="ORF">OXX778_LOCUS13317</name>
</gene>
<dbReference type="InterPro" id="IPR000719">
    <property type="entry name" value="Prot_kinase_dom"/>
</dbReference>
<evidence type="ECO:0000256" key="2">
    <source>
        <dbReference type="ARBA" id="ARBA00013203"/>
    </source>
</evidence>
<dbReference type="Gene3D" id="3.30.10.30">
    <property type="entry name" value="DYRK"/>
    <property type="match status" value="1"/>
</dbReference>
<organism evidence="14 15">
    <name type="scientific">Brachionus calyciflorus</name>
    <dbReference type="NCBI Taxonomy" id="104777"/>
    <lineage>
        <taxon>Eukaryota</taxon>
        <taxon>Metazoa</taxon>
        <taxon>Spiralia</taxon>
        <taxon>Gnathifera</taxon>
        <taxon>Rotifera</taxon>
        <taxon>Eurotatoria</taxon>
        <taxon>Monogononta</taxon>
        <taxon>Pseudotrocha</taxon>
        <taxon>Ploima</taxon>
        <taxon>Brachionidae</taxon>
        <taxon>Brachionus</taxon>
    </lineage>
</organism>
<dbReference type="AlphaFoldDB" id="A0A814C635"/>
<dbReference type="Gene3D" id="1.10.510.10">
    <property type="entry name" value="Transferase(Phosphotransferase) domain 1"/>
    <property type="match status" value="1"/>
</dbReference>
<evidence type="ECO:0000256" key="4">
    <source>
        <dbReference type="ARBA" id="ARBA00022679"/>
    </source>
</evidence>
<feature type="region of interest" description="Disordered" evidence="12">
    <location>
        <begin position="146"/>
        <end position="165"/>
    </location>
</feature>
<sequence length="780" mass="88800">EKKERKKTQIPANGHSSKQTATTSGAQSNSKSSTHSEMDVSSPFADLKQISVQNKPLGGKKIQLQNTNPFSATKYGLESKQISTNSTVTKYASVSNGTLTNANTNGLNNSTSLTGVVNGNGTTSTNLTSNLMRSLLSSSNKSGNRNYFNHLGSSNTNNNNISNNSLNTNSTNNIFVDNDLSTYSLLPSDSYKNNYNNSTYLNGNNSIITATMPMHQSNGYSAIRGMQSREKTIAQINQNSTERTSKDSKVNNNVSNVRKENSFYVNSKENNSNGNVSIINGKDKHQHHSHQTQMVNANTSQIDANSIIRSSNLNHSRSVLSSKQLNNQTPIINHHKKEDCLTSTEALQLYGDKLTDFEKQEINEYAEIWYLGLDAEKINAQNVKDYDDENGAYIKVNKDHVAYRYEVIETLGKGSFGQVLKCFDHKRKEHVAVKIIRSKKRFQQQGMVEVNILQHLKNLDHDNGINVVHMKEYFYFRNHLCISFEILGINLYELIKKNNYQGFSIHLVRRFAYSILQCMKVMYRENIIHCDMKPENILLRQKGSSAIKVIDFGSGCFETQRIYTYIQSRFYRAPEIILGIPYTTAIDMWSFGCILVELFTGYPIFPGENEAEQLAMIMEVIDLPPAHILAEASRRKLFFDSKNMPRNLNTKLFKKRRVGSKSLAQILKTNDTNFIDFISRCLEWDPSVRMNAEDALKHPWILELKKKSSKDIRPKHRHRREAETSIEHDNTQIGAYNNDNTFNEYHFQKHLNIMQNTIDVNDHDLEDKKNNLNTFFPPLH</sequence>
<dbReference type="Gene3D" id="3.30.200.20">
    <property type="entry name" value="Phosphorylase Kinase, domain 1"/>
    <property type="match status" value="1"/>
</dbReference>
<feature type="compositionally biased region" description="Polar residues" evidence="12">
    <location>
        <begin position="10"/>
        <end position="35"/>
    </location>
</feature>
<comment type="catalytic activity">
    <reaction evidence="9">
        <text>L-threonyl-[protein] + ATP = O-phospho-L-threonyl-[protein] + ADP + H(+)</text>
        <dbReference type="Rhea" id="RHEA:46608"/>
        <dbReference type="Rhea" id="RHEA-COMP:11060"/>
        <dbReference type="Rhea" id="RHEA-COMP:11605"/>
        <dbReference type="ChEBI" id="CHEBI:15378"/>
        <dbReference type="ChEBI" id="CHEBI:30013"/>
        <dbReference type="ChEBI" id="CHEBI:30616"/>
        <dbReference type="ChEBI" id="CHEBI:61977"/>
        <dbReference type="ChEBI" id="CHEBI:456216"/>
        <dbReference type="EC" id="2.7.12.1"/>
    </reaction>
</comment>
<feature type="region of interest" description="Disordered" evidence="12">
    <location>
        <begin position="1"/>
        <end position="41"/>
    </location>
</feature>
<evidence type="ECO:0000256" key="7">
    <source>
        <dbReference type="ARBA" id="ARBA00022840"/>
    </source>
</evidence>
<dbReference type="GO" id="GO:0005634">
    <property type="term" value="C:nucleus"/>
    <property type="evidence" value="ECO:0007669"/>
    <property type="project" value="TreeGrafter"/>
</dbReference>
<dbReference type="EMBL" id="CAJNOC010002537">
    <property type="protein sequence ID" value="CAF0938828.1"/>
    <property type="molecule type" value="Genomic_DNA"/>
</dbReference>
<evidence type="ECO:0000256" key="6">
    <source>
        <dbReference type="ARBA" id="ARBA00022777"/>
    </source>
</evidence>
<keyword evidence="7 11" id="KW-0067">ATP-binding</keyword>
<keyword evidence="6" id="KW-0418">Kinase</keyword>
<evidence type="ECO:0000256" key="9">
    <source>
        <dbReference type="ARBA" id="ARBA00049308"/>
    </source>
</evidence>
<evidence type="ECO:0000313" key="15">
    <source>
        <dbReference type="Proteomes" id="UP000663879"/>
    </source>
</evidence>
<accession>A0A814C635</accession>
<keyword evidence="15" id="KW-1185">Reference proteome</keyword>
<dbReference type="GO" id="GO:0005737">
    <property type="term" value="C:cytoplasm"/>
    <property type="evidence" value="ECO:0007669"/>
    <property type="project" value="TreeGrafter"/>
</dbReference>
<feature type="binding site" evidence="11">
    <location>
        <position position="434"/>
    </location>
    <ligand>
        <name>ATP</name>
        <dbReference type="ChEBI" id="CHEBI:30616"/>
    </ligand>
</feature>
<keyword evidence="3" id="KW-0723">Serine/threonine-protein kinase</keyword>
<dbReference type="InterPro" id="IPR011009">
    <property type="entry name" value="Kinase-like_dom_sf"/>
</dbReference>
<evidence type="ECO:0000256" key="11">
    <source>
        <dbReference type="PROSITE-ProRule" id="PRU10141"/>
    </source>
</evidence>
<feature type="compositionally biased region" description="Low complexity" evidence="12">
    <location>
        <begin position="153"/>
        <end position="165"/>
    </location>
</feature>
<dbReference type="InterPro" id="IPR017441">
    <property type="entry name" value="Protein_kinase_ATP_BS"/>
</dbReference>
<evidence type="ECO:0000256" key="12">
    <source>
        <dbReference type="SAM" id="MobiDB-lite"/>
    </source>
</evidence>
<evidence type="ECO:0000256" key="3">
    <source>
        <dbReference type="ARBA" id="ARBA00022527"/>
    </source>
</evidence>
<evidence type="ECO:0000256" key="1">
    <source>
        <dbReference type="ARBA" id="ARBA00008867"/>
    </source>
</evidence>
<dbReference type="GO" id="GO:0005856">
    <property type="term" value="C:cytoskeleton"/>
    <property type="evidence" value="ECO:0007669"/>
    <property type="project" value="TreeGrafter"/>
</dbReference>
<dbReference type="PANTHER" id="PTHR24058">
    <property type="entry name" value="DUAL SPECIFICITY PROTEIN KINASE"/>
    <property type="match status" value="1"/>
</dbReference>
<evidence type="ECO:0000259" key="13">
    <source>
        <dbReference type="PROSITE" id="PS50011"/>
    </source>
</evidence>
<dbReference type="InterPro" id="IPR042521">
    <property type="entry name" value="DYRK"/>
</dbReference>
<evidence type="ECO:0000256" key="10">
    <source>
        <dbReference type="ARBA" id="ARBA00051680"/>
    </source>
</evidence>
<evidence type="ECO:0000256" key="5">
    <source>
        <dbReference type="ARBA" id="ARBA00022741"/>
    </source>
</evidence>
<feature type="non-terminal residue" evidence="14">
    <location>
        <position position="1"/>
    </location>
</feature>
<name>A0A814C635_9BILA</name>
<dbReference type="PROSITE" id="PS00108">
    <property type="entry name" value="PROTEIN_KINASE_ST"/>
    <property type="match status" value="1"/>
</dbReference>
<dbReference type="EC" id="2.7.12.1" evidence="2"/>
<evidence type="ECO:0000313" key="14">
    <source>
        <dbReference type="EMBL" id="CAF0938828.1"/>
    </source>
</evidence>
<comment type="catalytic activity">
    <reaction evidence="10">
        <text>L-tyrosyl-[protein] + ATP = O-phospho-L-tyrosyl-[protein] + ADP + H(+)</text>
        <dbReference type="Rhea" id="RHEA:10596"/>
        <dbReference type="Rhea" id="RHEA-COMP:10136"/>
        <dbReference type="Rhea" id="RHEA-COMP:20101"/>
        <dbReference type="ChEBI" id="CHEBI:15378"/>
        <dbReference type="ChEBI" id="CHEBI:30616"/>
        <dbReference type="ChEBI" id="CHEBI:46858"/>
        <dbReference type="ChEBI" id="CHEBI:61978"/>
        <dbReference type="ChEBI" id="CHEBI:456216"/>
        <dbReference type="EC" id="2.7.12.1"/>
    </reaction>
</comment>
<dbReference type="PANTHER" id="PTHR24058:SF22">
    <property type="entry name" value="DUAL SPECIFICITY TYROSINE-PHOSPHORYLATION-REGULATED KINASE 4"/>
    <property type="match status" value="1"/>
</dbReference>
<feature type="domain" description="Protein kinase" evidence="13">
    <location>
        <begin position="405"/>
        <end position="701"/>
    </location>
</feature>
<comment type="similarity">
    <text evidence="1">Belongs to the protein kinase superfamily. CMGC Ser/Thr protein kinase family. MNB/DYRK subfamily.</text>
</comment>
<dbReference type="SMART" id="SM00220">
    <property type="entry name" value="S_TKc"/>
    <property type="match status" value="1"/>
</dbReference>
<dbReference type="PROSITE" id="PS00107">
    <property type="entry name" value="PROTEIN_KINASE_ATP"/>
    <property type="match status" value="1"/>
</dbReference>
<dbReference type="Pfam" id="PF00069">
    <property type="entry name" value="Pkinase"/>
    <property type="match status" value="1"/>
</dbReference>
<dbReference type="GO" id="GO:0005524">
    <property type="term" value="F:ATP binding"/>
    <property type="evidence" value="ECO:0007669"/>
    <property type="project" value="UniProtKB-UniRule"/>
</dbReference>
<dbReference type="FunFam" id="1.10.510.10:FF:000112">
    <property type="entry name" value="Putative dual specificity tyrosine-phosphorylation-regulated kinase 2"/>
    <property type="match status" value="1"/>
</dbReference>
<keyword evidence="5 11" id="KW-0547">Nucleotide-binding</keyword>
<dbReference type="InterPro" id="IPR050494">
    <property type="entry name" value="Ser_Thr_dual-spec_kinase"/>
</dbReference>
<dbReference type="GO" id="GO:0004674">
    <property type="term" value="F:protein serine/threonine kinase activity"/>
    <property type="evidence" value="ECO:0007669"/>
    <property type="project" value="UniProtKB-KW"/>
</dbReference>
<proteinExistence type="inferred from homology"/>
<protein>
    <recommendedName>
        <fullName evidence="2">dual-specificity kinase</fullName>
        <ecNumber evidence="2">2.7.12.1</ecNumber>
    </recommendedName>
</protein>
<dbReference type="Proteomes" id="UP000663879">
    <property type="component" value="Unassembled WGS sequence"/>
</dbReference>
<dbReference type="GO" id="GO:0004712">
    <property type="term" value="F:protein serine/threonine/tyrosine kinase activity"/>
    <property type="evidence" value="ECO:0007669"/>
    <property type="project" value="UniProtKB-EC"/>
</dbReference>
<dbReference type="OrthoDB" id="9332038at2759"/>
<comment type="caution">
    <text evidence="14">The sequence shown here is derived from an EMBL/GenBank/DDBJ whole genome shotgun (WGS) entry which is preliminary data.</text>
</comment>
<dbReference type="SUPFAM" id="SSF56112">
    <property type="entry name" value="Protein kinase-like (PK-like)"/>
    <property type="match status" value="1"/>
</dbReference>
<evidence type="ECO:0000256" key="8">
    <source>
        <dbReference type="ARBA" id="ARBA00049003"/>
    </source>
</evidence>
<dbReference type="InterPro" id="IPR008271">
    <property type="entry name" value="Ser/Thr_kinase_AS"/>
</dbReference>
<comment type="catalytic activity">
    <reaction evidence="8">
        <text>L-seryl-[protein] + ATP = O-phospho-L-seryl-[protein] + ADP + H(+)</text>
        <dbReference type="Rhea" id="RHEA:17989"/>
        <dbReference type="Rhea" id="RHEA-COMP:9863"/>
        <dbReference type="Rhea" id="RHEA-COMP:11604"/>
        <dbReference type="ChEBI" id="CHEBI:15378"/>
        <dbReference type="ChEBI" id="CHEBI:29999"/>
        <dbReference type="ChEBI" id="CHEBI:30616"/>
        <dbReference type="ChEBI" id="CHEBI:83421"/>
        <dbReference type="ChEBI" id="CHEBI:456216"/>
        <dbReference type="EC" id="2.7.12.1"/>
    </reaction>
</comment>
<dbReference type="PROSITE" id="PS50011">
    <property type="entry name" value="PROTEIN_KINASE_DOM"/>
    <property type="match status" value="1"/>
</dbReference>
<keyword evidence="4" id="KW-0808">Transferase</keyword>